<organism evidence="10 11">
    <name type="scientific">Caulochytrium protostelioides</name>
    <dbReference type="NCBI Taxonomy" id="1555241"/>
    <lineage>
        <taxon>Eukaryota</taxon>
        <taxon>Fungi</taxon>
        <taxon>Fungi incertae sedis</taxon>
        <taxon>Chytridiomycota</taxon>
        <taxon>Chytridiomycota incertae sedis</taxon>
        <taxon>Chytridiomycetes</taxon>
        <taxon>Caulochytriales</taxon>
        <taxon>Caulochytriaceae</taxon>
        <taxon>Caulochytrium</taxon>
    </lineage>
</organism>
<dbReference type="STRING" id="1555241.A0A4P9X4A9"/>
<evidence type="ECO:0000256" key="4">
    <source>
        <dbReference type="ARBA" id="ARBA00022540"/>
    </source>
</evidence>
<evidence type="ECO:0000256" key="6">
    <source>
        <dbReference type="ARBA" id="ARBA00044147"/>
    </source>
</evidence>
<evidence type="ECO:0000313" key="11">
    <source>
        <dbReference type="Proteomes" id="UP000274922"/>
    </source>
</evidence>
<dbReference type="InterPro" id="IPR000649">
    <property type="entry name" value="IF-2B-related"/>
</dbReference>
<reference evidence="11" key="1">
    <citation type="journal article" date="2018" name="Nat. Microbiol.">
        <title>Leveraging single-cell genomics to expand the fungal tree of life.</title>
        <authorList>
            <person name="Ahrendt S.R."/>
            <person name="Quandt C.A."/>
            <person name="Ciobanu D."/>
            <person name="Clum A."/>
            <person name="Salamov A."/>
            <person name="Andreopoulos B."/>
            <person name="Cheng J.F."/>
            <person name="Woyke T."/>
            <person name="Pelin A."/>
            <person name="Henrissat B."/>
            <person name="Reynolds N.K."/>
            <person name="Benny G.L."/>
            <person name="Smith M.E."/>
            <person name="James T.Y."/>
            <person name="Grigoriev I.V."/>
        </authorList>
    </citation>
    <scope>NUCLEOTIDE SEQUENCE [LARGE SCALE GENOMIC DNA]</scope>
    <source>
        <strain evidence="11">ATCC 52028</strain>
    </source>
</reference>
<evidence type="ECO:0000256" key="3">
    <source>
        <dbReference type="ARBA" id="ARBA00022490"/>
    </source>
</evidence>
<gene>
    <name evidence="10" type="ORF">CXG81DRAFT_13863</name>
</gene>
<keyword evidence="3" id="KW-0963">Cytoplasm</keyword>
<dbReference type="GO" id="GO:0005829">
    <property type="term" value="C:cytosol"/>
    <property type="evidence" value="ECO:0007669"/>
    <property type="project" value="UniProtKB-SubCell"/>
</dbReference>
<keyword evidence="5" id="KW-0648">Protein biosynthesis</keyword>
<dbReference type="Pfam" id="PF01008">
    <property type="entry name" value="IF-2B"/>
    <property type="match status" value="1"/>
</dbReference>
<comment type="subunit">
    <text evidence="8">Component of the translation initiation factor 2B (eIF2B) complex which is a heterodecamer of two sets of five different subunits: alpha, beta, gamma, delta and epsilon. Subunits alpha, beta and delta comprise a regulatory subcomplex and subunits epsilon and gamma comprise a catalytic subcomplex. Within the complex, the hexameric regulatory complex resides at the center, with the two heterodimeric catalytic subcomplexes bound on opposite sides.</text>
</comment>
<dbReference type="OrthoDB" id="10254737at2759"/>
<evidence type="ECO:0000256" key="2">
    <source>
        <dbReference type="ARBA" id="ARBA00007251"/>
    </source>
</evidence>
<dbReference type="Gene3D" id="3.40.50.10470">
    <property type="entry name" value="Translation initiation factor eif-2b, domain 2"/>
    <property type="match status" value="1"/>
</dbReference>
<dbReference type="PANTHER" id="PTHR10233:SF14">
    <property type="entry name" value="TRANSLATION INITIATION FACTOR EIF-2B SUBUNIT DELTA"/>
    <property type="match status" value="1"/>
</dbReference>
<accession>A0A4P9X4A9</accession>
<dbReference type="AlphaFoldDB" id="A0A4P9X4A9"/>
<dbReference type="InterPro" id="IPR037171">
    <property type="entry name" value="NagB/RpiA_transferase-like"/>
</dbReference>
<keyword evidence="11" id="KW-1185">Reference proteome</keyword>
<evidence type="ECO:0000256" key="9">
    <source>
        <dbReference type="RuleBase" id="RU003814"/>
    </source>
</evidence>
<dbReference type="InterPro" id="IPR042529">
    <property type="entry name" value="IF_2B-like_C"/>
</dbReference>
<dbReference type="PANTHER" id="PTHR10233">
    <property type="entry name" value="TRANSLATION INITIATION FACTOR EIF-2B"/>
    <property type="match status" value="1"/>
</dbReference>
<proteinExistence type="inferred from homology"/>
<sequence length="341" mass="36881">MKWTTIHPAVLNLGLQYAEWGIAGGNARCTAMLNTFARVIADYTTPPHQTLSRHLTSVVSRHVDFLNTTRALSTSMKAAVRFLKHEISVLSPDLPDEDAKAGLIAQMRSFVEAKIDFADKAIVKETLDKGKIRPGDVILTYGFSSVVNKLLLKAHARKIPFRVVVADARPKFEGQRLLASLVAAGIPCSYCLLTAVPSLTAPRPTKVILGASAVLANGSIMSRAGTASVALLARMARAPVIVCAENYKFTETLRLDAFVWNELGDSEELSAAAATMPVTSTGGHVSVLHNWRDIASLKLLNLHYDITPAEDVTLIISESGFIPPSSAYMVFKEIEQNVSLA</sequence>
<evidence type="ECO:0000313" key="10">
    <source>
        <dbReference type="EMBL" id="RKO99906.1"/>
    </source>
</evidence>
<protein>
    <recommendedName>
        <fullName evidence="6">Translation initiation factor eIF2B subunit delta</fullName>
    </recommendedName>
    <alternativeName>
        <fullName evidence="7">eIF2B GDP-GTP exchange factor subunit delta</fullName>
    </alternativeName>
</protein>
<evidence type="ECO:0000256" key="8">
    <source>
        <dbReference type="ARBA" id="ARBA00046432"/>
    </source>
</evidence>
<dbReference type="SUPFAM" id="SSF100950">
    <property type="entry name" value="NagB/RpiA/CoA transferase-like"/>
    <property type="match status" value="1"/>
</dbReference>
<comment type="similarity">
    <text evidence="2 9">Belongs to the eIF-2B alpha/beta/delta subunits family.</text>
</comment>
<name>A0A4P9X4A9_9FUNG</name>
<keyword evidence="4" id="KW-0396">Initiation factor</keyword>
<evidence type="ECO:0000256" key="7">
    <source>
        <dbReference type="ARBA" id="ARBA00044356"/>
    </source>
</evidence>
<evidence type="ECO:0000256" key="5">
    <source>
        <dbReference type="ARBA" id="ARBA00022917"/>
    </source>
</evidence>
<comment type="subcellular location">
    <subcellularLocation>
        <location evidence="1">Cytoplasm</location>
        <location evidence="1">Cytosol</location>
    </subcellularLocation>
</comment>
<dbReference type="EMBL" id="ML014248">
    <property type="protein sequence ID" value="RKO99906.1"/>
    <property type="molecule type" value="Genomic_DNA"/>
</dbReference>
<evidence type="ECO:0000256" key="1">
    <source>
        <dbReference type="ARBA" id="ARBA00004514"/>
    </source>
</evidence>
<dbReference type="GO" id="GO:0003743">
    <property type="term" value="F:translation initiation factor activity"/>
    <property type="evidence" value="ECO:0007669"/>
    <property type="project" value="UniProtKB-KW"/>
</dbReference>
<dbReference type="Proteomes" id="UP000274922">
    <property type="component" value="Unassembled WGS sequence"/>
</dbReference>